<dbReference type="FunFam" id="3.40.630.40:FF:000001">
    <property type="entry name" value="N-acetylmuramoyl-L-alanine amidase"/>
    <property type="match status" value="1"/>
</dbReference>
<accession>A0A127F9W3</accession>
<dbReference type="InterPro" id="IPR050695">
    <property type="entry name" value="N-acetylmuramoyl_amidase_3"/>
</dbReference>
<dbReference type="Pfam" id="PF01520">
    <property type="entry name" value="Amidase_3"/>
    <property type="match status" value="1"/>
</dbReference>
<dbReference type="Gene3D" id="3.40.630.40">
    <property type="entry name" value="Zn-dependent exopeptidases"/>
    <property type="match status" value="1"/>
</dbReference>
<evidence type="ECO:0000313" key="12">
    <source>
        <dbReference type="EMBL" id="AMN46349.1"/>
    </source>
</evidence>
<keyword evidence="6" id="KW-0574">Periplasm</keyword>
<comment type="catalytic activity">
    <reaction evidence="1">
        <text>Hydrolyzes the link between N-acetylmuramoyl residues and L-amino acid residues in certain cell-wall glycopeptides.</text>
        <dbReference type="EC" id="3.5.1.28"/>
    </reaction>
</comment>
<dbReference type="GO" id="GO:0030288">
    <property type="term" value="C:outer membrane-bounded periplasmic space"/>
    <property type="evidence" value="ECO:0007669"/>
    <property type="project" value="TreeGrafter"/>
</dbReference>
<dbReference type="PANTHER" id="PTHR30404">
    <property type="entry name" value="N-ACETYLMURAMOYL-L-ALANINE AMIDASE"/>
    <property type="match status" value="1"/>
</dbReference>
<dbReference type="EC" id="3.5.1.28" evidence="4"/>
<feature type="region of interest" description="Disordered" evidence="10">
    <location>
        <begin position="135"/>
        <end position="161"/>
    </location>
</feature>
<dbReference type="Proteomes" id="UP000070250">
    <property type="component" value="Chromosome"/>
</dbReference>
<evidence type="ECO:0000256" key="5">
    <source>
        <dbReference type="ARBA" id="ARBA00022729"/>
    </source>
</evidence>
<dbReference type="PATRIC" id="fig|465721.4.peg.931"/>
<dbReference type="InterPro" id="IPR002508">
    <property type="entry name" value="MurNAc-LAA_cat"/>
</dbReference>
<evidence type="ECO:0000313" key="13">
    <source>
        <dbReference type="Proteomes" id="UP000070250"/>
    </source>
</evidence>
<protein>
    <recommendedName>
        <fullName evidence="9">N-acetylmuramoyl-L-alanine amidase AmiC</fullName>
        <ecNumber evidence="4">3.5.1.28</ecNumber>
    </recommendedName>
</protein>
<organism evidence="12 13">
    <name type="scientific">Steroidobacter denitrificans</name>
    <dbReference type="NCBI Taxonomy" id="465721"/>
    <lineage>
        <taxon>Bacteria</taxon>
        <taxon>Pseudomonadati</taxon>
        <taxon>Pseudomonadota</taxon>
        <taxon>Gammaproteobacteria</taxon>
        <taxon>Steroidobacterales</taxon>
        <taxon>Steroidobacteraceae</taxon>
        <taxon>Steroidobacter</taxon>
    </lineage>
</organism>
<evidence type="ECO:0000256" key="4">
    <source>
        <dbReference type="ARBA" id="ARBA00011901"/>
    </source>
</evidence>
<evidence type="ECO:0000256" key="1">
    <source>
        <dbReference type="ARBA" id="ARBA00001561"/>
    </source>
</evidence>
<feature type="domain" description="MurNAc-LAA" evidence="11">
    <location>
        <begin position="231"/>
        <end position="385"/>
    </location>
</feature>
<comment type="similarity">
    <text evidence="3">Belongs to the N-acetylmuramoyl-L-alanine amidase 3 family.</text>
</comment>
<dbReference type="GO" id="GO:0008745">
    <property type="term" value="F:N-acetylmuramoyl-L-alanine amidase activity"/>
    <property type="evidence" value="ECO:0007669"/>
    <property type="project" value="UniProtKB-EC"/>
</dbReference>
<evidence type="ECO:0000256" key="6">
    <source>
        <dbReference type="ARBA" id="ARBA00022764"/>
    </source>
</evidence>
<evidence type="ECO:0000256" key="2">
    <source>
        <dbReference type="ARBA" id="ARBA00004418"/>
    </source>
</evidence>
<name>A0A127F9W3_STEDE</name>
<dbReference type="SUPFAM" id="SSF53187">
    <property type="entry name" value="Zn-dependent exopeptidases"/>
    <property type="match status" value="1"/>
</dbReference>
<dbReference type="InterPro" id="IPR021731">
    <property type="entry name" value="AMIN_dom"/>
</dbReference>
<reference evidence="12 13" key="1">
    <citation type="submission" date="2015-06" db="EMBL/GenBank/DDBJ databases">
        <title>A Comprehensive Approach to Explore the Metabolic and Phylogenetic Diversity of Bacterial Steroid Degradation in the Environment: Testosterone as an Example.</title>
        <authorList>
            <person name="Yang F.-C."/>
            <person name="Chen Y.-L."/>
            <person name="Yu C.-P."/>
            <person name="Tang S.-L."/>
            <person name="Wang P.-H."/>
            <person name="Ismail W."/>
            <person name="Wang C.-H."/>
            <person name="Yang C.-Y."/>
            <person name="Chiang Y.-R."/>
        </authorList>
    </citation>
    <scope>NUCLEOTIDE SEQUENCE [LARGE SCALE GENOMIC DNA]</scope>
    <source>
        <strain evidence="12 13">DSM 18526</strain>
    </source>
</reference>
<gene>
    <name evidence="12" type="ORF">ACG33_04355</name>
</gene>
<dbReference type="AlphaFoldDB" id="A0A127F9W3"/>
<proteinExistence type="inferred from homology"/>
<evidence type="ECO:0000259" key="11">
    <source>
        <dbReference type="SMART" id="SM00646"/>
    </source>
</evidence>
<evidence type="ECO:0000256" key="10">
    <source>
        <dbReference type="SAM" id="MobiDB-lite"/>
    </source>
</evidence>
<evidence type="ECO:0000256" key="8">
    <source>
        <dbReference type="ARBA" id="ARBA00023316"/>
    </source>
</evidence>
<dbReference type="SMART" id="SM00646">
    <property type="entry name" value="Ami_3"/>
    <property type="match status" value="1"/>
</dbReference>
<dbReference type="KEGG" id="sdf:ACG33_04355"/>
<dbReference type="Gene3D" id="2.60.40.3500">
    <property type="match status" value="1"/>
</dbReference>
<comment type="subcellular location">
    <subcellularLocation>
        <location evidence="2">Periplasm</location>
    </subcellularLocation>
</comment>
<dbReference type="PANTHER" id="PTHR30404:SF0">
    <property type="entry name" value="N-ACETYLMURAMOYL-L-ALANINE AMIDASE AMIC"/>
    <property type="match status" value="1"/>
</dbReference>
<keyword evidence="7 12" id="KW-0378">Hydrolase</keyword>
<keyword evidence="13" id="KW-1185">Reference proteome</keyword>
<dbReference type="CDD" id="cd02696">
    <property type="entry name" value="MurNAc-LAA"/>
    <property type="match status" value="1"/>
</dbReference>
<evidence type="ECO:0000256" key="7">
    <source>
        <dbReference type="ARBA" id="ARBA00022801"/>
    </source>
</evidence>
<keyword evidence="5" id="KW-0732">Signal</keyword>
<dbReference type="GO" id="GO:0009253">
    <property type="term" value="P:peptidoglycan catabolic process"/>
    <property type="evidence" value="ECO:0007669"/>
    <property type="project" value="InterPro"/>
</dbReference>
<evidence type="ECO:0000256" key="9">
    <source>
        <dbReference type="ARBA" id="ARBA00074581"/>
    </source>
</evidence>
<dbReference type="Pfam" id="PF11741">
    <property type="entry name" value="AMIN"/>
    <property type="match status" value="1"/>
</dbReference>
<evidence type="ECO:0000256" key="3">
    <source>
        <dbReference type="ARBA" id="ARBA00010860"/>
    </source>
</evidence>
<dbReference type="STRING" id="465721.ACG33_04355"/>
<dbReference type="EMBL" id="CP011971">
    <property type="protein sequence ID" value="AMN46349.1"/>
    <property type="molecule type" value="Genomic_DNA"/>
</dbReference>
<dbReference type="GO" id="GO:0071555">
    <property type="term" value="P:cell wall organization"/>
    <property type="evidence" value="ECO:0007669"/>
    <property type="project" value="UniProtKB-KW"/>
</dbReference>
<keyword evidence="8" id="KW-0961">Cell wall biogenesis/degradation</keyword>
<sequence>MRAQVPASAARATFEQPVTIQDLRLWAGPQATRLVFDLSAPARYSVMTLRNPDRVVVDLASARLAGSRLPEGQGFVRRLRIGEQTGGALRVVIDLTGPAKPNSFAVAPDGPYGHRLVVDLAAAAGHAAPLSAASAAPGQAPAARTSTPKTPAPPTIVKSTRDTPGRDIVIAIDAGHGGVDPGSIGKRGTHEKHVTLAIARRLKERIDRELGMRAVLTRDGDHFIGLRERIVRARRQQADMFVSVHADAYHDRSVAGSSVYVLSARGASDESARWLADRENAADLLGGVSLDDKDSVLASVLLDLSQGASMSASIKAADLVMDELYGIGNVTRRGVKHAGFLVLKSPDIPSILVETAFISNPAEEARLLDPKHQRRLAEAIHAGVRAYFHANPPPDSLIAQRRMQGGSSVIARAGARGSEPAAALH</sequence>